<proteinExistence type="predicted"/>
<evidence type="ECO:0000313" key="3">
    <source>
        <dbReference type="Proteomes" id="UP000006620"/>
    </source>
</evidence>
<feature type="transmembrane region" description="Helical" evidence="1">
    <location>
        <begin position="30"/>
        <end position="50"/>
    </location>
</feature>
<accession>F8F4S4</accession>
<keyword evidence="1" id="KW-1133">Transmembrane helix</keyword>
<dbReference type="HOGENOM" id="CLU_194269_0_2_9"/>
<protein>
    <submittedName>
        <fullName evidence="2">Uncharacterized protein</fullName>
    </submittedName>
</protein>
<sequence length="80" mass="9149">MWVMSAILLYAAAAFLGHGLYLWKRRMLRELVLSFLVLGAGVLLHVLWAVRVELPSPFEWLNAMYRPVYEAIFPGARISS</sequence>
<dbReference type="EMBL" id="CP002869">
    <property type="protein sequence ID" value="AEI39466.1"/>
    <property type="molecule type" value="Genomic_DNA"/>
</dbReference>
<gene>
    <name evidence="2" type="ordered locus">KNP414_00876</name>
</gene>
<evidence type="ECO:0000256" key="1">
    <source>
        <dbReference type="SAM" id="Phobius"/>
    </source>
</evidence>
<keyword evidence="1" id="KW-0812">Transmembrane</keyword>
<feature type="transmembrane region" description="Helical" evidence="1">
    <location>
        <begin position="6"/>
        <end position="23"/>
    </location>
</feature>
<reference evidence="2 3" key="2">
    <citation type="journal article" date="2013" name="Genome Announc.">
        <title>Genome Sequence of Growth-Improving Paenibacillus mucilaginosus Strain KNP414.</title>
        <authorList>
            <person name="Lu J.J."/>
            <person name="Wang J.F."/>
            <person name="Hu X.F."/>
        </authorList>
    </citation>
    <scope>NUCLEOTIDE SEQUENCE [LARGE SCALE GENOMIC DNA]</scope>
    <source>
        <strain evidence="2 3">KNP414</strain>
    </source>
</reference>
<dbReference type="PATRIC" id="fig|1036673.3.peg.780"/>
<dbReference type="RefSeq" id="WP_013914630.1">
    <property type="nucleotide sequence ID" value="NC_015690.1"/>
</dbReference>
<name>F8F4S4_PAEMK</name>
<dbReference type="Proteomes" id="UP000006620">
    <property type="component" value="Chromosome"/>
</dbReference>
<organism evidence="2 3">
    <name type="scientific">Paenibacillus mucilaginosus (strain KNP414)</name>
    <dbReference type="NCBI Taxonomy" id="1036673"/>
    <lineage>
        <taxon>Bacteria</taxon>
        <taxon>Bacillati</taxon>
        <taxon>Bacillota</taxon>
        <taxon>Bacilli</taxon>
        <taxon>Bacillales</taxon>
        <taxon>Paenibacillaceae</taxon>
        <taxon>Paenibacillus</taxon>
    </lineage>
</organism>
<keyword evidence="1" id="KW-0472">Membrane</keyword>
<evidence type="ECO:0000313" key="2">
    <source>
        <dbReference type="EMBL" id="AEI39466.1"/>
    </source>
</evidence>
<dbReference type="KEGG" id="pms:KNP414_00876"/>
<dbReference type="AlphaFoldDB" id="F8F4S4"/>
<reference evidence="3" key="1">
    <citation type="submission" date="2011-06" db="EMBL/GenBank/DDBJ databases">
        <title>Complete genome sequence of Paenibacillus mucilaginosus KNP414.</title>
        <authorList>
            <person name="Wang J."/>
            <person name="Hu S."/>
            <person name="Hu X."/>
            <person name="Zhang B."/>
            <person name="Dong D."/>
            <person name="Zhang S."/>
            <person name="Zhao K."/>
            <person name="Wu D."/>
        </authorList>
    </citation>
    <scope>NUCLEOTIDE SEQUENCE [LARGE SCALE GENOMIC DNA]</scope>
    <source>
        <strain evidence="3">KNP414</strain>
    </source>
</reference>